<evidence type="ECO:0000313" key="3">
    <source>
        <dbReference type="Proteomes" id="UP000467193"/>
    </source>
</evidence>
<organism evidence="2 3">
    <name type="scientific">Mycolicibacterium sediminis</name>
    <dbReference type="NCBI Taxonomy" id="1286180"/>
    <lineage>
        <taxon>Bacteria</taxon>
        <taxon>Bacillati</taxon>
        <taxon>Actinomycetota</taxon>
        <taxon>Actinomycetes</taxon>
        <taxon>Mycobacteriales</taxon>
        <taxon>Mycobacteriaceae</taxon>
        <taxon>Mycolicibacterium</taxon>
    </lineage>
</organism>
<dbReference type="Proteomes" id="UP000467193">
    <property type="component" value="Chromosome"/>
</dbReference>
<gene>
    <name evidence="2" type="ORF">MSEDJ_36820</name>
</gene>
<evidence type="ECO:0000256" key="1">
    <source>
        <dbReference type="SAM" id="Phobius"/>
    </source>
</evidence>
<keyword evidence="1" id="KW-1133">Transmembrane helix</keyword>
<sequence>MCTATSGSSTGFTVLRCAVMRRASRARTRRDALVVDLGGSAAASAGMTGIGWVWVSAESSATATTS</sequence>
<name>A0A7I7QUL5_9MYCO</name>
<reference evidence="2 3" key="1">
    <citation type="journal article" date="2019" name="Emerg. Microbes Infect.">
        <title>Comprehensive subspecies identification of 175 nontuberculous mycobacteria species based on 7547 genomic profiles.</title>
        <authorList>
            <person name="Matsumoto Y."/>
            <person name="Kinjo T."/>
            <person name="Motooka D."/>
            <person name="Nabeya D."/>
            <person name="Jung N."/>
            <person name="Uechi K."/>
            <person name="Horii T."/>
            <person name="Iida T."/>
            <person name="Fujita J."/>
            <person name="Nakamura S."/>
        </authorList>
    </citation>
    <scope>NUCLEOTIDE SEQUENCE [LARGE SCALE GENOMIC DNA]</scope>
    <source>
        <strain evidence="2 3">JCM 17899</strain>
    </source>
</reference>
<proteinExistence type="predicted"/>
<accession>A0A7I7QUL5</accession>
<dbReference type="EMBL" id="AP022588">
    <property type="protein sequence ID" value="BBY29586.1"/>
    <property type="molecule type" value="Genomic_DNA"/>
</dbReference>
<dbReference type="KEGG" id="msei:MSEDJ_36820"/>
<feature type="transmembrane region" description="Helical" evidence="1">
    <location>
        <begin position="32"/>
        <end position="55"/>
    </location>
</feature>
<protein>
    <submittedName>
        <fullName evidence="2">Uncharacterized protein</fullName>
    </submittedName>
</protein>
<dbReference type="AlphaFoldDB" id="A0A7I7QUL5"/>
<evidence type="ECO:0000313" key="2">
    <source>
        <dbReference type="EMBL" id="BBY29586.1"/>
    </source>
</evidence>
<keyword evidence="3" id="KW-1185">Reference proteome</keyword>
<keyword evidence="1" id="KW-0812">Transmembrane</keyword>
<keyword evidence="1" id="KW-0472">Membrane</keyword>